<dbReference type="eggNOG" id="ENOG502S4S7">
    <property type="taxonomic scope" value="Eukaryota"/>
</dbReference>
<organism evidence="2 4">
    <name type="scientific">Bursaphelenchus xylophilus</name>
    <name type="common">Pinewood nematode worm</name>
    <name type="synonym">Aphelenchoides xylophilus</name>
    <dbReference type="NCBI Taxonomy" id="6326"/>
    <lineage>
        <taxon>Eukaryota</taxon>
        <taxon>Metazoa</taxon>
        <taxon>Ecdysozoa</taxon>
        <taxon>Nematoda</taxon>
        <taxon>Chromadorea</taxon>
        <taxon>Rhabditida</taxon>
        <taxon>Tylenchina</taxon>
        <taxon>Tylenchomorpha</taxon>
        <taxon>Aphelenchoidea</taxon>
        <taxon>Aphelenchoididae</taxon>
        <taxon>Bursaphelenchus</taxon>
    </lineage>
</organism>
<name>A0A1I7SEV1_BURXY</name>
<evidence type="ECO:0000313" key="1">
    <source>
        <dbReference type="EMBL" id="CAD5224455.1"/>
    </source>
</evidence>
<reference evidence="1" key="2">
    <citation type="submission" date="2020-09" db="EMBL/GenBank/DDBJ databases">
        <authorList>
            <person name="Kikuchi T."/>
        </authorList>
    </citation>
    <scope>NUCLEOTIDE SEQUENCE</scope>
    <source>
        <strain evidence="1">Ka4C1</strain>
    </source>
</reference>
<evidence type="ECO:0000313" key="4">
    <source>
        <dbReference type="WBParaSite" id="BXY_1156100.1"/>
    </source>
</evidence>
<dbReference type="AlphaFoldDB" id="A0A1I7SEV1"/>
<evidence type="ECO:0000313" key="3">
    <source>
        <dbReference type="Proteomes" id="UP000659654"/>
    </source>
</evidence>
<dbReference type="Proteomes" id="UP000582659">
    <property type="component" value="Unassembled WGS sequence"/>
</dbReference>
<dbReference type="EMBL" id="CAJFCV020000004">
    <property type="protein sequence ID" value="CAG9113218.1"/>
    <property type="molecule type" value="Genomic_DNA"/>
</dbReference>
<dbReference type="Proteomes" id="UP000659654">
    <property type="component" value="Unassembled WGS sequence"/>
</dbReference>
<accession>A0A1I7SEV1</accession>
<dbReference type="EMBL" id="CAJFDI010000004">
    <property type="protein sequence ID" value="CAD5224455.1"/>
    <property type="molecule type" value="Genomic_DNA"/>
</dbReference>
<proteinExistence type="predicted"/>
<evidence type="ECO:0000313" key="2">
    <source>
        <dbReference type="Proteomes" id="UP000095284"/>
    </source>
</evidence>
<dbReference type="OrthoDB" id="5844348at2759"/>
<reference evidence="4" key="1">
    <citation type="submission" date="2016-11" db="UniProtKB">
        <authorList>
            <consortium name="WormBaseParasite"/>
        </authorList>
    </citation>
    <scope>IDENTIFICATION</scope>
</reference>
<sequence length="230" mass="27252">MDFEMASKQAIQDVYGRQVAAYGCHFHFWQCLRRNVNEYAKRDYKDNRVFARFIRHLMALPFAKPEHVEYYFEQLMIKFRDLLSSDATRLLIPMKDYMERTWIGLPGLLPGDSRQVPLFEIAFWNCYEYTIVDLSRTNNHVEAWHRAIQQTIREKHPTIEVLIKALKEEEGIANLDIAHALAGDVPPFIRRNVYYTPNERFKKVLQVYNPDPLIFLGGIVQNIRLKKMKN</sequence>
<protein>
    <submittedName>
        <fullName evidence="1">(pine wood nematode) hypothetical protein</fullName>
    </submittedName>
</protein>
<dbReference type="WBParaSite" id="BXY_1156100.1">
    <property type="protein sequence ID" value="BXY_1156100.1"/>
    <property type="gene ID" value="BXY_1156100"/>
</dbReference>
<dbReference type="Proteomes" id="UP000095284">
    <property type="component" value="Unplaced"/>
</dbReference>
<keyword evidence="3" id="KW-1185">Reference proteome</keyword>
<gene>
    <name evidence="1" type="ORF">BXYJ_LOCUS8052</name>
</gene>